<reference evidence="2 3" key="1">
    <citation type="submission" date="2016-11" db="EMBL/GenBank/DDBJ databases">
        <authorList>
            <person name="Jaros S."/>
            <person name="Januszkiewicz K."/>
            <person name="Wedrychowicz H."/>
        </authorList>
    </citation>
    <scope>NUCLEOTIDE SEQUENCE [LARGE SCALE GENOMIC DNA]</scope>
    <source>
        <strain evidence="2 3">DSM 18119</strain>
    </source>
</reference>
<dbReference type="EMBL" id="FQUU01000002">
    <property type="protein sequence ID" value="SHE54788.1"/>
    <property type="molecule type" value="Genomic_DNA"/>
</dbReference>
<evidence type="ECO:0000256" key="1">
    <source>
        <dbReference type="SAM" id="Phobius"/>
    </source>
</evidence>
<keyword evidence="3" id="KW-1185">Reference proteome</keyword>
<dbReference type="OrthoDB" id="1493335at2"/>
<dbReference type="Proteomes" id="UP000184048">
    <property type="component" value="Unassembled WGS sequence"/>
</dbReference>
<sequence length="269" mass="30876">MHKNRLLALIFLVFLLAGYYLIKSPVLPDTVNNGYKWEAFDPDLVPRLRSINDVLKYTDSSCAGQSKQSLDYVRFLSRTFSDRFYHGYSHYSFQDNWIAYLSGKIIWSHLSAIVLPDDILKHPQAACSQVSIVLAEALKRIGVPYRKVGLRNHFVLEAYINNKWYLFDANMEPQFPNGRKSLAELKAAHELYEGYKGKLSPIQADYTFSVIKYGKTNETLAPHASIYHRVTAILSFLLPLFLMVYILFTFIYPGKKLTKAADKRSVGKM</sequence>
<evidence type="ECO:0008006" key="4">
    <source>
        <dbReference type="Google" id="ProtNLM"/>
    </source>
</evidence>
<name>A0A1M4UDT5_9BACT</name>
<gene>
    <name evidence="2" type="ORF">SAMN02745131_00613</name>
</gene>
<dbReference type="RefSeq" id="WP_072833765.1">
    <property type="nucleotide sequence ID" value="NZ_FQUU01000002.1"/>
</dbReference>
<organism evidence="2 3">
    <name type="scientific">Flavisolibacter ginsengisoli DSM 18119</name>
    <dbReference type="NCBI Taxonomy" id="1121884"/>
    <lineage>
        <taxon>Bacteria</taxon>
        <taxon>Pseudomonadati</taxon>
        <taxon>Bacteroidota</taxon>
        <taxon>Chitinophagia</taxon>
        <taxon>Chitinophagales</taxon>
        <taxon>Chitinophagaceae</taxon>
        <taxon>Flavisolibacter</taxon>
    </lineage>
</organism>
<keyword evidence="1" id="KW-1133">Transmembrane helix</keyword>
<evidence type="ECO:0000313" key="2">
    <source>
        <dbReference type="EMBL" id="SHE54788.1"/>
    </source>
</evidence>
<accession>A0A1M4UDT5</accession>
<evidence type="ECO:0000313" key="3">
    <source>
        <dbReference type="Proteomes" id="UP000184048"/>
    </source>
</evidence>
<feature type="transmembrane region" description="Helical" evidence="1">
    <location>
        <begin position="232"/>
        <end position="254"/>
    </location>
</feature>
<dbReference type="STRING" id="1121884.SAMN02745131_00613"/>
<keyword evidence="1" id="KW-0812">Transmembrane</keyword>
<proteinExistence type="predicted"/>
<dbReference type="AlphaFoldDB" id="A0A1M4UDT5"/>
<protein>
    <recommendedName>
        <fullName evidence="4">Transglutaminase-like superfamily protein</fullName>
    </recommendedName>
</protein>
<keyword evidence="1" id="KW-0472">Membrane</keyword>